<evidence type="ECO:0000256" key="4">
    <source>
        <dbReference type="ARBA" id="ARBA00038043"/>
    </source>
</evidence>
<feature type="chain" id="PRO_5043574781" evidence="5">
    <location>
        <begin position="20"/>
        <end position="315"/>
    </location>
</feature>
<dbReference type="Pfam" id="PF00560">
    <property type="entry name" value="LRR_1"/>
    <property type="match status" value="2"/>
</dbReference>
<organism evidence="7 8">
    <name type="scientific">Rhynchospora pubera</name>
    <dbReference type="NCBI Taxonomy" id="906938"/>
    <lineage>
        <taxon>Eukaryota</taxon>
        <taxon>Viridiplantae</taxon>
        <taxon>Streptophyta</taxon>
        <taxon>Embryophyta</taxon>
        <taxon>Tracheophyta</taxon>
        <taxon>Spermatophyta</taxon>
        <taxon>Magnoliopsida</taxon>
        <taxon>Liliopsida</taxon>
        <taxon>Poales</taxon>
        <taxon>Cyperaceae</taxon>
        <taxon>Cyperoideae</taxon>
        <taxon>Rhynchosporeae</taxon>
        <taxon>Rhynchospora</taxon>
    </lineage>
</organism>
<gene>
    <name evidence="7" type="ORF">LUZ62_083264</name>
</gene>
<keyword evidence="2" id="KW-0433">Leucine-rich repeat</keyword>
<dbReference type="InterPro" id="IPR032675">
    <property type="entry name" value="LRR_dom_sf"/>
</dbReference>
<evidence type="ECO:0000256" key="3">
    <source>
        <dbReference type="ARBA" id="ARBA00022737"/>
    </source>
</evidence>
<evidence type="ECO:0000259" key="6">
    <source>
        <dbReference type="Pfam" id="PF08263"/>
    </source>
</evidence>
<dbReference type="AlphaFoldDB" id="A0AAV8C0B9"/>
<proteinExistence type="inferred from homology"/>
<dbReference type="SUPFAM" id="SSF52058">
    <property type="entry name" value="L domain-like"/>
    <property type="match status" value="1"/>
</dbReference>
<dbReference type="InterPro" id="IPR001611">
    <property type="entry name" value="Leu-rich_rpt"/>
</dbReference>
<feature type="domain" description="Leucine-rich repeat-containing N-terminal plant-type" evidence="6">
    <location>
        <begin position="22"/>
        <end position="51"/>
    </location>
</feature>
<dbReference type="InterPro" id="IPR051848">
    <property type="entry name" value="PGIP"/>
</dbReference>
<dbReference type="Pfam" id="PF08263">
    <property type="entry name" value="LRRNT_2"/>
    <property type="match status" value="1"/>
</dbReference>
<accession>A0AAV8C0B9</accession>
<evidence type="ECO:0000256" key="1">
    <source>
        <dbReference type="ARBA" id="ARBA00004196"/>
    </source>
</evidence>
<comment type="similarity">
    <text evidence="4">Belongs to the polygalacturonase-inhibiting protein family.</text>
</comment>
<reference evidence="7" key="1">
    <citation type="submission" date="2022-08" db="EMBL/GenBank/DDBJ databases">
        <authorList>
            <person name="Marques A."/>
        </authorList>
    </citation>
    <scope>NUCLEOTIDE SEQUENCE</scope>
    <source>
        <strain evidence="7">RhyPub2mFocal</strain>
        <tissue evidence="7">Leaves</tissue>
    </source>
</reference>
<dbReference type="Gene3D" id="3.80.10.10">
    <property type="entry name" value="Ribonuclease Inhibitor"/>
    <property type="match status" value="1"/>
</dbReference>
<name>A0AAV8C0B9_9POAL</name>
<protein>
    <submittedName>
        <fullName evidence="7">Polygalacturonase inhibitor protein</fullName>
    </submittedName>
</protein>
<evidence type="ECO:0000256" key="2">
    <source>
        <dbReference type="ARBA" id="ARBA00022614"/>
    </source>
</evidence>
<dbReference type="PANTHER" id="PTHR48059:SF23">
    <property type="entry name" value="LEUCINE-RICH REPEAT-CONTAINING N-TERMINAL PLANT-TYPE DOMAIN-CONTAINING PROTEIN"/>
    <property type="match status" value="1"/>
</dbReference>
<keyword evidence="8" id="KW-1185">Reference proteome</keyword>
<dbReference type="PANTHER" id="PTHR48059">
    <property type="entry name" value="POLYGALACTURONASE INHIBITOR 1"/>
    <property type="match status" value="1"/>
</dbReference>
<dbReference type="EMBL" id="JAMFTS010000005">
    <property type="protein sequence ID" value="KAJ4748859.1"/>
    <property type="molecule type" value="Genomic_DNA"/>
</dbReference>
<comment type="subcellular location">
    <subcellularLocation>
        <location evidence="1">Cell envelope</location>
    </subcellularLocation>
</comment>
<evidence type="ECO:0000313" key="7">
    <source>
        <dbReference type="EMBL" id="KAJ4748859.1"/>
    </source>
</evidence>
<keyword evidence="3" id="KW-0677">Repeat</keyword>
<sequence>MSIILLLLFLLCCNTPVLSTKNSDETALLKIKQQLGDPPFLSSWVKGFNFCDRTSPAPDGYIYVGCTNTSRVDDLVIRHLINFTAPFPEAICGLTKLRILVIYQIPGLYGQIPSCITKLFNLNQVLISETSVSGRVPHFYNNSNLDAIILASNNLSHSIPPSLSTLPILTFLNLSSNHLTGTIPKSLVNVWGFDVGNNQLHGDASFLFSNQSKAGIIVLANNSFKFDLSYVEFSDNLYEIDLSHNKIYGKVPASFATAVGLYHANLSFNRLCGELPQGGIMGRFSAADFANNRCLCGYPLPPCSNSSPAPAPAPA</sequence>
<evidence type="ECO:0000256" key="5">
    <source>
        <dbReference type="SAM" id="SignalP"/>
    </source>
</evidence>
<dbReference type="Proteomes" id="UP001140206">
    <property type="component" value="Chromosome 5"/>
</dbReference>
<dbReference type="InterPro" id="IPR013210">
    <property type="entry name" value="LRR_N_plant-typ"/>
</dbReference>
<comment type="caution">
    <text evidence="7">The sequence shown here is derived from an EMBL/GenBank/DDBJ whole genome shotgun (WGS) entry which is preliminary data.</text>
</comment>
<evidence type="ECO:0000313" key="8">
    <source>
        <dbReference type="Proteomes" id="UP001140206"/>
    </source>
</evidence>
<keyword evidence="5" id="KW-0732">Signal</keyword>
<feature type="signal peptide" evidence="5">
    <location>
        <begin position="1"/>
        <end position="19"/>
    </location>
</feature>